<dbReference type="PANTHER" id="PTHR45528:SF1">
    <property type="entry name" value="SENSOR HISTIDINE KINASE CPXA"/>
    <property type="match status" value="1"/>
</dbReference>
<keyword evidence="10" id="KW-0067">ATP-binding</keyword>
<dbReference type="Pfam" id="PF00512">
    <property type="entry name" value="HisKA"/>
    <property type="match status" value="1"/>
</dbReference>
<dbReference type="InterPro" id="IPR003594">
    <property type="entry name" value="HATPase_dom"/>
</dbReference>
<dbReference type="InterPro" id="IPR036890">
    <property type="entry name" value="HATPase_C_sf"/>
</dbReference>
<comment type="catalytic activity">
    <reaction evidence="1">
        <text>ATP + protein L-histidine = ADP + protein N-phospho-L-histidine.</text>
        <dbReference type="EC" id="2.7.13.3"/>
    </reaction>
</comment>
<keyword evidence="4" id="KW-1003">Cell membrane</keyword>
<dbReference type="AlphaFoldDB" id="A0A1S8TYB8"/>
<dbReference type="Gene3D" id="1.10.287.130">
    <property type="match status" value="1"/>
</dbReference>
<evidence type="ECO:0000256" key="9">
    <source>
        <dbReference type="ARBA" id="ARBA00022777"/>
    </source>
</evidence>
<comment type="subcellular location">
    <subcellularLocation>
        <location evidence="2">Cell membrane</location>
        <topology evidence="2">Multi-pass membrane protein</topology>
    </subcellularLocation>
</comment>
<dbReference type="PANTHER" id="PTHR45528">
    <property type="entry name" value="SENSOR HISTIDINE KINASE CPXA"/>
    <property type="match status" value="1"/>
</dbReference>
<evidence type="ECO:0000256" key="8">
    <source>
        <dbReference type="ARBA" id="ARBA00022741"/>
    </source>
</evidence>
<evidence type="ECO:0000256" key="12">
    <source>
        <dbReference type="ARBA" id="ARBA00023012"/>
    </source>
</evidence>
<dbReference type="Gene3D" id="6.10.340.10">
    <property type="match status" value="1"/>
</dbReference>
<evidence type="ECO:0000256" key="13">
    <source>
        <dbReference type="ARBA" id="ARBA00023136"/>
    </source>
</evidence>
<dbReference type="SUPFAM" id="SSF47384">
    <property type="entry name" value="Homodimeric domain of signal transducing histidine kinase"/>
    <property type="match status" value="1"/>
</dbReference>
<evidence type="ECO:0000256" key="11">
    <source>
        <dbReference type="ARBA" id="ARBA00022989"/>
    </source>
</evidence>
<feature type="domain" description="Histidine kinase" evidence="15">
    <location>
        <begin position="263"/>
        <end position="481"/>
    </location>
</feature>
<feature type="domain" description="HAMP" evidence="16">
    <location>
        <begin position="196"/>
        <end position="248"/>
    </location>
</feature>
<evidence type="ECO:0000256" key="14">
    <source>
        <dbReference type="SAM" id="Phobius"/>
    </source>
</evidence>
<dbReference type="CDD" id="cd06225">
    <property type="entry name" value="HAMP"/>
    <property type="match status" value="1"/>
</dbReference>
<dbReference type="PROSITE" id="PS50109">
    <property type="entry name" value="HIS_KIN"/>
    <property type="match status" value="1"/>
</dbReference>
<keyword evidence="11 14" id="KW-1133">Transmembrane helix</keyword>
<organism evidence="17 18">
    <name type="scientific">Clostridium puniceum</name>
    <dbReference type="NCBI Taxonomy" id="29367"/>
    <lineage>
        <taxon>Bacteria</taxon>
        <taxon>Bacillati</taxon>
        <taxon>Bacillota</taxon>
        <taxon>Clostridia</taxon>
        <taxon>Eubacteriales</taxon>
        <taxon>Clostridiaceae</taxon>
        <taxon>Clostridium</taxon>
    </lineage>
</organism>
<dbReference type="PRINTS" id="PR00344">
    <property type="entry name" value="BCTRLSENSOR"/>
</dbReference>
<dbReference type="PROSITE" id="PS50885">
    <property type="entry name" value="HAMP"/>
    <property type="match status" value="1"/>
</dbReference>
<dbReference type="Gene3D" id="3.30.565.10">
    <property type="entry name" value="Histidine kinase-like ATPase, C-terminal domain"/>
    <property type="match status" value="1"/>
</dbReference>
<dbReference type="InterPro" id="IPR003661">
    <property type="entry name" value="HisK_dim/P_dom"/>
</dbReference>
<evidence type="ECO:0000256" key="1">
    <source>
        <dbReference type="ARBA" id="ARBA00000085"/>
    </source>
</evidence>
<keyword evidence="5" id="KW-0597">Phosphoprotein</keyword>
<dbReference type="EMBL" id="LZZM01000002">
    <property type="protein sequence ID" value="OOM82609.1"/>
    <property type="molecule type" value="Genomic_DNA"/>
</dbReference>
<dbReference type="RefSeq" id="WP_077845365.1">
    <property type="nucleotide sequence ID" value="NZ_LZZM01000002.1"/>
</dbReference>
<keyword evidence="9 17" id="KW-0418">Kinase</keyword>
<evidence type="ECO:0000256" key="6">
    <source>
        <dbReference type="ARBA" id="ARBA00022679"/>
    </source>
</evidence>
<dbReference type="Proteomes" id="UP000190890">
    <property type="component" value="Unassembled WGS sequence"/>
</dbReference>
<keyword evidence="12" id="KW-0902">Two-component regulatory system</keyword>
<dbReference type="SUPFAM" id="SSF55874">
    <property type="entry name" value="ATPase domain of HSP90 chaperone/DNA topoisomerase II/histidine kinase"/>
    <property type="match status" value="1"/>
</dbReference>
<dbReference type="GO" id="GO:0005886">
    <property type="term" value="C:plasma membrane"/>
    <property type="evidence" value="ECO:0007669"/>
    <property type="project" value="UniProtKB-SubCell"/>
</dbReference>
<evidence type="ECO:0000256" key="5">
    <source>
        <dbReference type="ARBA" id="ARBA00022553"/>
    </source>
</evidence>
<dbReference type="InterPro" id="IPR036097">
    <property type="entry name" value="HisK_dim/P_sf"/>
</dbReference>
<dbReference type="SUPFAM" id="SSF158472">
    <property type="entry name" value="HAMP domain-like"/>
    <property type="match status" value="1"/>
</dbReference>
<dbReference type="SMART" id="SM00387">
    <property type="entry name" value="HATPase_c"/>
    <property type="match status" value="1"/>
</dbReference>
<evidence type="ECO:0000313" key="17">
    <source>
        <dbReference type="EMBL" id="OOM82609.1"/>
    </source>
</evidence>
<feature type="transmembrane region" description="Helical" evidence="14">
    <location>
        <begin position="12"/>
        <end position="34"/>
    </location>
</feature>
<proteinExistence type="predicted"/>
<evidence type="ECO:0000259" key="16">
    <source>
        <dbReference type="PROSITE" id="PS50885"/>
    </source>
</evidence>
<gene>
    <name evidence="17" type="primary">yycG_1</name>
    <name evidence="17" type="ORF">CLPUN_00290</name>
</gene>
<evidence type="ECO:0000256" key="4">
    <source>
        <dbReference type="ARBA" id="ARBA00022475"/>
    </source>
</evidence>
<reference evidence="17 18" key="1">
    <citation type="submission" date="2016-05" db="EMBL/GenBank/DDBJ databases">
        <title>Microbial solvent formation.</title>
        <authorList>
            <person name="Poehlein A."/>
            <person name="Montoya Solano J.D."/>
            <person name="Flitsch S."/>
            <person name="Krabben P."/>
            <person name="Duerre P."/>
            <person name="Daniel R."/>
        </authorList>
    </citation>
    <scope>NUCLEOTIDE SEQUENCE [LARGE SCALE GENOMIC DNA]</scope>
    <source>
        <strain evidence="17 18">DSM 2619</strain>
    </source>
</reference>
<dbReference type="EC" id="2.7.13.3" evidence="3"/>
<dbReference type="OrthoDB" id="335833at2"/>
<feature type="transmembrane region" description="Helical" evidence="14">
    <location>
        <begin position="166"/>
        <end position="190"/>
    </location>
</feature>
<comment type="caution">
    <text evidence="17">The sequence shown here is derived from an EMBL/GenBank/DDBJ whole genome shotgun (WGS) entry which is preliminary data.</text>
</comment>
<dbReference type="InterPro" id="IPR005467">
    <property type="entry name" value="His_kinase_dom"/>
</dbReference>
<dbReference type="InterPro" id="IPR004358">
    <property type="entry name" value="Sig_transdc_His_kin-like_C"/>
</dbReference>
<protein>
    <recommendedName>
        <fullName evidence="3">histidine kinase</fullName>
        <ecNumber evidence="3">2.7.13.3</ecNumber>
    </recommendedName>
</protein>
<keyword evidence="8" id="KW-0547">Nucleotide-binding</keyword>
<dbReference type="InterPro" id="IPR050398">
    <property type="entry name" value="HssS/ArlS-like"/>
</dbReference>
<dbReference type="SMART" id="SM00304">
    <property type="entry name" value="HAMP"/>
    <property type="match status" value="1"/>
</dbReference>
<evidence type="ECO:0000259" key="15">
    <source>
        <dbReference type="PROSITE" id="PS50109"/>
    </source>
</evidence>
<dbReference type="FunFam" id="3.30.565.10:FF:000006">
    <property type="entry name" value="Sensor histidine kinase WalK"/>
    <property type="match status" value="1"/>
</dbReference>
<dbReference type="GO" id="GO:0000155">
    <property type="term" value="F:phosphorelay sensor kinase activity"/>
    <property type="evidence" value="ECO:0007669"/>
    <property type="project" value="InterPro"/>
</dbReference>
<keyword evidence="6 17" id="KW-0808">Transferase</keyword>
<keyword evidence="7 14" id="KW-0812">Transmembrane</keyword>
<name>A0A1S8TYB8_9CLOT</name>
<dbReference type="STRING" id="29367.CLPUN_00290"/>
<evidence type="ECO:0000313" key="18">
    <source>
        <dbReference type="Proteomes" id="UP000190890"/>
    </source>
</evidence>
<evidence type="ECO:0000256" key="2">
    <source>
        <dbReference type="ARBA" id="ARBA00004651"/>
    </source>
</evidence>
<keyword evidence="18" id="KW-1185">Reference proteome</keyword>
<evidence type="ECO:0000256" key="3">
    <source>
        <dbReference type="ARBA" id="ARBA00012438"/>
    </source>
</evidence>
<evidence type="ECO:0000256" key="10">
    <source>
        <dbReference type="ARBA" id="ARBA00022840"/>
    </source>
</evidence>
<accession>A0A1S8TYB8</accession>
<dbReference type="CDD" id="cd00082">
    <property type="entry name" value="HisKA"/>
    <property type="match status" value="1"/>
</dbReference>
<dbReference type="SMART" id="SM00388">
    <property type="entry name" value="HisKA"/>
    <property type="match status" value="1"/>
</dbReference>
<evidence type="ECO:0000256" key="7">
    <source>
        <dbReference type="ARBA" id="ARBA00022692"/>
    </source>
</evidence>
<dbReference type="GO" id="GO:0005524">
    <property type="term" value="F:ATP binding"/>
    <property type="evidence" value="ECO:0007669"/>
    <property type="project" value="UniProtKB-KW"/>
</dbReference>
<sequence>MMIKKRLTISNILMLVVPAILIVTIAGGVLEGFAEIYGKKIKVLDENNSTYYVQKVLNSYSRNLKLYNKENEEDKKIEETLKNAGYDLIVTSDKETIFSNLTEEDKNALSKVQSDILSSADSIVLEVNSVALVKNSFIKDGKNFNMIAIKLNNLMTREHMRAEVRAFFMSYMGIVFVVALVIIILTNGILSSRVAKSLIDPLDLLSYGAGQIEEGNLDFEMNYQGDDEFAKVCADFDKMRIRLKESVQMQLKYEENRKELVVGISHDLRTPLTTIKGYIKGLKDGIANTPEKRERYHDIIYNKACDMDMLVDKLFLFYKLDTGKFPFHFEKVYFNEFLKSFFKGALDEFERKGLNLFYENNFSDDVSINIDSQEMNRVLMNILENSAKYKTHDYGNVNITINKQVDNIILKVKDDGPGVLEENLSRLFVSFYREDAARTNPSEGSGLGLSIAEHIVKAHGGTITAENMDGLIITITLPISGQNEIDEKIFNF</sequence>
<dbReference type="InterPro" id="IPR003660">
    <property type="entry name" value="HAMP_dom"/>
</dbReference>
<keyword evidence="13 14" id="KW-0472">Membrane</keyword>
<dbReference type="Pfam" id="PF02518">
    <property type="entry name" value="HATPase_c"/>
    <property type="match status" value="1"/>
</dbReference>
<dbReference type="Pfam" id="PF00672">
    <property type="entry name" value="HAMP"/>
    <property type="match status" value="1"/>
</dbReference>